<dbReference type="AlphaFoldDB" id="A0A315UUV9"/>
<comment type="subcellular location">
    <subcellularLocation>
        <location evidence="1">Secreted</location>
    </subcellularLocation>
</comment>
<organism evidence="5 6">
    <name type="scientific">Gambusia affinis</name>
    <name type="common">Western mosquitofish</name>
    <name type="synonym">Heterandria affinis</name>
    <dbReference type="NCBI Taxonomy" id="33528"/>
    <lineage>
        <taxon>Eukaryota</taxon>
        <taxon>Metazoa</taxon>
        <taxon>Chordata</taxon>
        <taxon>Craniata</taxon>
        <taxon>Vertebrata</taxon>
        <taxon>Euteleostomi</taxon>
        <taxon>Actinopterygii</taxon>
        <taxon>Neopterygii</taxon>
        <taxon>Teleostei</taxon>
        <taxon>Neoteleostei</taxon>
        <taxon>Acanthomorphata</taxon>
        <taxon>Ovalentaria</taxon>
        <taxon>Atherinomorphae</taxon>
        <taxon>Cyprinodontiformes</taxon>
        <taxon>Poeciliidae</taxon>
        <taxon>Poeciliinae</taxon>
        <taxon>Gambusia</taxon>
    </lineage>
</organism>
<comment type="caution">
    <text evidence="5">The sequence shown here is derived from an EMBL/GenBank/DDBJ whole genome shotgun (WGS) entry which is preliminary data.</text>
</comment>
<dbReference type="Proteomes" id="UP000250572">
    <property type="component" value="Unassembled WGS sequence"/>
</dbReference>
<evidence type="ECO:0000313" key="5">
    <source>
        <dbReference type="EMBL" id="PWA14973.1"/>
    </source>
</evidence>
<sequence length="204" mass="23305">MEIRDGLICLQQLKLEPLKLFASFEPRKKFNLKITGDPEATVALVAVDKGVVALNKNYRLTQKKVWDTVENADIGCTHGGGKDSMSVFYDAGLLFQSNLQYETLPRQVSQYDDALLRDCCLNGTRETTVSYSCERRSRYILNGEPCVDAFLHCCQEMENLKLARDDSYMDINDLVSRTKFPESWLWSDVKLPACPPDKPNWWAH</sequence>
<dbReference type="Gene3D" id="1.20.91.20">
    <property type="entry name" value="Anaphylotoxins (complement system)"/>
    <property type="match status" value="1"/>
</dbReference>
<proteinExistence type="predicted"/>
<dbReference type="Gene3D" id="1.20.50.70">
    <property type="match status" value="1"/>
</dbReference>
<dbReference type="PROSITE" id="PS01177">
    <property type="entry name" value="ANAPHYLATOXIN_1"/>
    <property type="match status" value="1"/>
</dbReference>
<evidence type="ECO:0000256" key="2">
    <source>
        <dbReference type="ARBA" id="ARBA00022525"/>
    </source>
</evidence>
<dbReference type="PANTHER" id="PTHR11412">
    <property type="entry name" value="MACROGLOBULIN / COMPLEMENT"/>
    <property type="match status" value="1"/>
</dbReference>
<evidence type="ECO:0000256" key="3">
    <source>
        <dbReference type="ARBA" id="ARBA00023157"/>
    </source>
</evidence>
<name>A0A315UUV9_GAMAF</name>
<dbReference type="EMBL" id="NHOQ01002739">
    <property type="protein sequence ID" value="PWA14973.1"/>
    <property type="molecule type" value="Genomic_DNA"/>
</dbReference>
<evidence type="ECO:0000313" key="6">
    <source>
        <dbReference type="Proteomes" id="UP000250572"/>
    </source>
</evidence>
<dbReference type="CDD" id="cd00017">
    <property type="entry name" value="ANATO"/>
    <property type="match status" value="1"/>
</dbReference>
<dbReference type="PANTHER" id="PTHR11412:SF81">
    <property type="entry name" value="COMPLEMENT C3"/>
    <property type="match status" value="1"/>
</dbReference>
<dbReference type="Pfam" id="PF07703">
    <property type="entry name" value="A2M_BRD"/>
    <property type="match status" value="1"/>
</dbReference>
<dbReference type="InterPro" id="IPR050473">
    <property type="entry name" value="A2M/Complement_sys"/>
</dbReference>
<dbReference type="Gene3D" id="6.20.50.160">
    <property type="match status" value="1"/>
</dbReference>
<accession>A0A315UUV9</accession>
<keyword evidence="2" id="KW-0964">Secreted</keyword>
<dbReference type="GO" id="GO:0005576">
    <property type="term" value="C:extracellular region"/>
    <property type="evidence" value="ECO:0007669"/>
    <property type="project" value="UniProtKB-SubCell"/>
</dbReference>
<feature type="domain" description="Anaphylatoxin-like" evidence="4">
    <location>
        <begin position="119"/>
        <end position="154"/>
    </location>
</feature>
<dbReference type="SUPFAM" id="SSF47686">
    <property type="entry name" value="Anaphylotoxins (complement system)"/>
    <property type="match status" value="1"/>
</dbReference>
<keyword evidence="3" id="KW-1015">Disulfide bond</keyword>
<reference evidence="5 6" key="1">
    <citation type="journal article" date="2018" name="G3 (Bethesda)">
        <title>A High-Quality Reference Genome for the Invasive Mosquitofish Gambusia affinis Using a Chicago Library.</title>
        <authorList>
            <person name="Hoffberg S.L."/>
            <person name="Troendle N.J."/>
            <person name="Glenn T.C."/>
            <person name="Mahmud O."/>
            <person name="Louha S."/>
            <person name="Chalopin D."/>
            <person name="Bennetzen J.L."/>
            <person name="Mauricio R."/>
        </authorList>
    </citation>
    <scope>NUCLEOTIDE SEQUENCE [LARGE SCALE GENOMIC DNA]</scope>
    <source>
        <strain evidence="5">NE01/NJP1002.9</strain>
        <tissue evidence="5">Muscle</tissue>
    </source>
</reference>
<dbReference type="PROSITE" id="PS01178">
    <property type="entry name" value="ANAPHYLATOXIN_2"/>
    <property type="match status" value="1"/>
</dbReference>
<keyword evidence="6" id="KW-1185">Reference proteome</keyword>
<dbReference type="InterPro" id="IPR011625">
    <property type="entry name" value="A2M_N_BRD"/>
</dbReference>
<dbReference type="InterPro" id="IPR000020">
    <property type="entry name" value="Anaphylatoxin/fibulin"/>
</dbReference>
<evidence type="ECO:0000259" key="4">
    <source>
        <dbReference type="PROSITE" id="PS01178"/>
    </source>
</evidence>
<protein>
    <recommendedName>
        <fullName evidence="4">Anaphylatoxin-like domain-containing protein</fullName>
    </recommendedName>
</protein>
<dbReference type="InterPro" id="IPR018081">
    <property type="entry name" value="Anaphylatoxin_comp_syst"/>
</dbReference>
<gene>
    <name evidence="5" type="ORF">CCH79_00014288</name>
</gene>
<evidence type="ECO:0000256" key="1">
    <source>
        <dbReference type="ARBA" id="ARBA00004613"/>
    </source>
</evidence>
<dbReference type="Pfam" id="PF01821">
    <property type="entry name" value="ANATO"/>
    <property type="match status" value="1"/>
</dbReference>
<dbReference type="SMART" id="SM00104">
    <property type="entry name" value="ANATO"/>
    <property type="match status" value="1"/>
</dbReference>